<dbReference type="EMBL" id="LR724280">
    <property type="protein sequence ID" value="VWO94850.1"/>
    <property type="molecule type" value="Genomic_DNA"/>
</dbReference>
<evidence type="ECO:0000313" key="3">
    <source>
        <dbReference type="EMBL" id="VWO94850.1"/>
    </source>
</evidence>
<dbReference type="PANTHER" id="PTHR32208:SF96">
    <property type="entry name" value="GLYOXAL OXIDASE"/>
    <property type="match status" value="1"/>
</dbReference>
<dbReference type="InterPro" id="IPR009880">
    <property type="entry name" value="Glyoxal_oxidase_N"/>
</dbReference>
<feature type="chain" id="PRO_5023834441" evidence="1">
    <location>
        <begin position="23"/>
        <end position="743"/>
    </location>
</feature>
<dbReference type="Pfam" id="PF07250">
    <property type="entry name" value="Glyoxal_oxid_N"/>
    <property type="match status" value="1"/>
</dbReference>
<sequence length="743" mass="79580">MGIRSLLLLATLVVSYTTSSSAGKESAWNGRISPGSTNNIAKFTPYYVPPGAKSYDSFSPLLHFSGPWTELWHSAYVQKSLRLTTKPGASMTFSFIGIGIEWFGNKGRKHGTASVYLDGTFMEVVSAYSPTLLRQQRIFGAFNLQQGRHTLKIINGNDTDSTSRGTAIDVDALVVTWGPPPETNPLQQDLAVSPRALPTPQTLPAAAPEDQWTLIQNGSTGVHAMQLAVVSETHALIVDKVEHNPLTISGHPAWAALYNLKTHALTPLSMQSNSFCAGGAFLSNGTLVNVGGNPVVEDRTSAADFGDVDGLQAIRIFEPCESNNVENCAMYENHDRLRMASPRWYDTVLRISDGSAMIIGGSRKGGWMNNGTTNNPTIEYFPPKNLHGVDGLPIHLPFLVDTLNSNLFPIAFSLPDGSVFMAANRDAMIYDWRTNTERRLPRIPNGVRVTYPMTGTGLLLPLAPENNYAPEILLCGGSTIDDTKPGYEISSQGPASSQCSRIVLTDAGLAAGWQVEEMPSARTMPDAVLLPTGQIVIVNGAGSGISGYGNVRGQVGESNADNPVLTPVLYDPQAPPGQRFSSTGMPTSNIPRLYHSVATLTPSGQIMIAGSNPNLDRSEVKYGTEYRVEWLGPPYMAKERPRILAGVPRILGFNATATIQIQLPGPANQGSTVKGPPSGEVYPPGPGFIYIVANDVPSEGVRLLVGDGKGPAVDHAAIESVLQNTGVDQYELSKANLTGDRAE</sequence>
<evidence type="ECO:0000256" key="1">
    <source>
        <dbReference type="SAM" id="SignalP"/>
    </source>
</evidence>
<dbReference type="Gene3D" id="2.60.120.260">
    <property type="entry name" value="Galactose-binding domain-like"/>
    <property type="match status" value="1"/>
</dbReference>
<dbReference type="AlphaFoldDB" id="A0A5K1JT84"/>
<dbReference type="InterPro" id="IPR011043">
    <property type="entry name" value="Gal_Oxase/kelch_b-propeller"/>
</dbReference>
<dbReference type="Gene3D" id="2.130.10.80">
    <property type="entry name" value="Galactose oxidase/kelch, beta-propeller"/>
    <property type="match status" value="1"/>
</dbReference>
<dbReference type="SUPFAM" id="SSF50965">
    <property type="entry name" value="Galactose oxidase, central domain"/>
    <property type="match status" value="1"/>
</dbReference>
<evidence type="ECO:0000259" key="2">
    <source>
        <dbReference type="Pfam" id="PF07250"/>
    </source>
</evidence>
<protein>
    <submittedName>
        <fullName evidence="3">Glyoxaloxidase 1</fullName>
    </submittedName>
</protein>
<accession>A0A5K1JT84</accession>
<feature type="signal peptide" evidence="1">
    <location>
        <begin position="1"/>
        <end position="22"/>
    </location>
</feature>
<proteinExistence type="predicted"/>
<name>A0A5K1JT84_9APHY</name>
<organism evidence="3">
    <name type="scientific">Ganoderma boninense</name>
    <dbReference type="NCBI Taxonomy" id="34458"/>
    <lineage>
        <taxon>Eukaryota</taxon>
        <taxon>Fungi</taxon>
        <taxon>Dikarya</taxon>
        <taxon>Basidiomycota</taxon>
        <taxon>Agaricomycotina</taxon>
        <taxon>Agaricomycetes</taxon>
        <taxon>Polyporales</taxon>
        <taxon>Polyporaceae</taxon>
        <taxon>Ganoderma</taxon>
    </lineage>
</organism>
<keyword evidence="1" id="KW-0732">Signal</keyword>
<gene>
    <name evidence="3" type="primary">Q7Z868</name>
</gene>
<dbReference type="PANTHER" id="PTHR32208">
    <property type="entry name" value="SECRETED PROTEIN-RELATED"/>
    <property type="match status" value="1"/>
</dbReference>
<reference evidence="3" key="1">
    <citation type="submission" date="2019-10" db="EMBL/GenBank/DDBJ databases">
        <authorList>
            <person name="Nor Muhammad N."/>
        </authorList>
    </citation>
    <scope>NUCLEOTIDE SEQUENCE</scope>
</reference>
<feature type="domain" description="Glyoxal oxidase N-terminal" evidence="2">
    <location>
        <begin position="253"/>
        <end position="635"/>
    </location>
</feature>
<dbReference type="InterPro" id="IPR037293">
    <property type="entry name" value="Gal_Oxidase_central_sf"/>
</dbReference>